<dbReference type="EMBL" id="BMFO01000003">
    <property type="protein sequence ID" value="GGF94918.1"/>
    <property type="molecule type" value="Genomic_DNA"/>
</dbReference>
<accession>A0A917FQH2</accession>
<gene>
    <name evidence="3" type="ORF">GCM10010960_15800</name>
</gene>
<sequence>MRALLVALSILFATAAAANTTPEQRTRSATRVLKEMSAIPENSIPERLLAEAYAIAVVPDMTKAALVFGGRGGKGLISVRGKDGAWSNPNYINVGGGSWGFQAGVQKTDLILVFTSPRGVDNIIKGKFTLGADAAVTAGPVGRNLQASTDEKLKAEIYSYSRAKGLFAGVALDGTVIRIDKKANETVYGDMASPASIFDGRTASDNAAVIDFRNQLEEASSREAATK</sequence>
<protein>
    <recommendedName>
        <fullName evidence="2">Ysc84 actin-binding domain-containing protein</fullName>
    </recommendedName>
</protein>
<feature type="domain" description="Ysc84 actin-binding" evidence="2">
    <location>
        <begin position="96"/>
        <end position="208"/>
    </location>
</feature>
<evidence type="ECO:0000313" key="4">
    <source>
        <dbReference type="Proteomes" id="UP000632858"/>
    </source>
</evidence>
<feature type="signal peptide" evidence="1">
    <location>
        <begin position="1"/>
        <end position="18"/>
    </location>
</feature>
<dbReference type="CDD" id="cd11524">
    <property type="entry name" value="SYLF"/>
    <property type="match status" value="1"/>
</dbReference>
<name>A0A917FQH2_9GAMM</name>
<dbReference type="InterPro" id="IPR007461">
    <property type="entry name" value="Ysc84_actin-binding"/>
</dbReference>
<evidence type="ECO:0000259" key="2">
    <source>
        <dbReference type="Pfam" id="PF04366"/>
    </source>
</evidence>
<dbReference type="Pfam" id="PF04366">
    <property type="entry name" value="Ysc84"/>
    <property type="match status" value="1"/>
</dbReference>
<evidence type="ECO:0000313" key="3">
    <source>
        <dbReference type="EMBL" id="GGF94918.1"/>
    </source>
</evidence>
<reference evidence="3" key="2">
    <citation type="submission" date="2020-09" db="EMBL/GenBank/DDBJ databases">
        <authorList>
            <person name="Sun Q."/>
            <person name="Zhou Y."/>
        </authorList>
    </citation>
    <scope>NUCLEOTIDE SEQUENCE</scope>
    <source>
        <strain evidence="3">CGMCC 1.12726</strain>
    </source>
</reference>
<keyword evidence="4" id="KW-1185">Reference proteome</keyword>
<proteinExistence type="predicted"/>
<dbReference type="AlphaFoldDB" id="A0A917FQH2"/>
<dbReference type="InterPro" id="IPR051702">
    <property type="entry name" value="SH3_domain_YSC84-like"/>
</dbReference>
<comment type="caution">
    <text evidence="3">The sequence shown here is derived from an EMBL/GenBank/DDBJ whole genome shotgun (WGS) entry which is preliminary data.</text>
</comment>
<dbReference type="PANTHER" id="PTHR15629">
    <property type="entry name" value="SH3YL1 PROTEIN"/>
    <property type="match status" value="1"/>
</dbReference>
<dbReference type="GO" id="GO:0035091">
    <property type="term" value="F:phosphatidylinositol binding"/>
    <property type="evidence" value="ECO:0007669"/>
    <property type="project" value="TreeGrafter"/>
</dbReference>
<feature type="chain" id="PRO_5037571307" description="Ysc84 actin-binding domain-containing protein" evidence="1">
    <location>
        <begin position="19"/>
        <end position="227"/>
    </location>
</feature>
<dbReference type="Proteomes" id="UP000632858">
    <property type="component" value="Unassembled WGS sequence"/>
</dbReference>
<organism evidence="3 4">
    <name type="scientific">Arenimonas maotaiensis</name>
    <dbReference type="NCBI Taxonomy" id="1446479"/>
    <lineage>
        <taxon>Bacteria</taxon>
        <taxon>Pseudomonadati</taxon>
        <taxon>Pseudomonadota</taxon>
        <taxon>Gammaproteobacteria</taxon>
        <taxon>Lysobacterales</taxon>
        <taxon>Lysobacteraceae</taxon>
        <taxon>Arenimonas</taxon>
    </lineage>
</organism>
<keyword evidence="1" id="KW-0732">Signal</keyword>
<reference evidence="3" key="1">
    <citation type="journal article" date="2014" name="Int. J. Syst. Evol. Microbiol.">
        <title>Complete genome sequence of Corynebacterium casei LMG S-19264T (=DSM 44701T), isolated from a smear-ripened cheese.</title>
        <authorList>
            <consortium name="US DOE Joint Genome Institute (JGI-PGF)"/>
            <person name="Walter F."/>
            <person name="Albersmeier A."/>
            <person name="Kalinowski J."/>
            <person name="Ruckert C."/>
        </authorList>
    </citation>
    <scope>NUCLEOTIDE SEQUENCE</scope>
    <source>
        <strain evidence="3">CGMCC 1.12726</strain>
    </source>
</reference>
<evidence type="ECO:0000256" key="1">
    <source>
        <dbReference type="SAM" id="SignalP"/>
    </source>
</evidence>
<dbReference type="RefSeq" id="WP_188449685.1">
    <property type="nucleotide sequence ID" value="NZ_BMFO01000003.1"/>
</dbReference>
<dbReference type="PANTHER" id="PTHR15629:SF2">
    <property type="entry name" value="SH3 DOMAIN-CONTAINING YSC84-LIKE PROTEIN 1"/>
    <property type="match status" value="1"/>
</dbReference>